<organism evidence="3 4">
    <name type="scientific">Tetrabaena socialis</name>
    <dbReference type="NCBI Taxonomy" id="47790"/>
    <lineage>
        <taxon>Eukaryota</taxon>
        <taxon>Viridiplantae</taxon>
        <taxon>Chlorophyta</taxon>
        <taxon>core chlorophytes</taxon>
        <taxon>Chlorophyceae</taxon>
        <taxon>CS clade</taxon>
        <taxon>Chlamydomonadales</taxon>
        <taxon>Tetrabaenaceae</taxon>
        <taxon>Tetrabaena</taxon>
    </lineage>
</organism>
<dbReference type="InterPro" id="IPR029026">
    <property type="entry name" value="tRNA_m1G_MTases_N"/>
</dbReference>
<keyword evidence="4" id="KW-1185">Reference proteome</keyword>
<name>A0A2J7ZYW6_9CHLO</name>
<dbReference type="Proteomes" id="UP000236333">
    <property type="component" value="Unassembled WGS sequence"/>
</dbReference>
<dbReference type="Gene3D" id="3.40.1280.10">
    <property type="match status" value="2"/>
</dbReference>
<dbReference type="PANTHER" id="PTHR12150">
    <property type="entry name" value="CLASS IV SAM-BINDING METHYLTRANSFERASE-RELATED"/>
    <property type="match status" value="1"/>
</dbReference>
<dbReference type="SUPFAM" id="SSF75217">
    <property type="entry name" value="alpha/beta knot"/>
    <property type="match status" value="1"/>
</dbReference>
<dbReference type="AlphaFoldDB" id="A0A2J7ZYW6"/>
<evidence type="ECO:0000256" key="2">
    <source>
        <dbReference type="SAM" id="MobiDB-lite"/>
    </source>
</evidence>
<reference evidence="3 4" key="1">
    <citation type="journal article" date="2017" name="Mol. Biol. Evol.">
        <title>The 4-celled Tetrabaena socialis nuclear genome reveals the essential components for genetic control of cell number at the origin of multicellularity in the volvocine lineage.</title>
        <authorList>
            <person name="Featherston J."/>
            <person name="Arakaki Y."/>
            <person name="Hanschen E.R."/>
            <person name="Ferris P.J."/>
            <person name="Michod R.E."/>
            <person name="Olson B.J.S.C."/>
            <person name="Nozaki H."/>
            <person name="Durand P.M."/>
        </authorList>
    </citation>
    <scope>NUCLEOTIDE SEQUENCE [LARGE SCALE GENOMIC DNA]</scope>
    <source>
        <strain evidence="3 4">NIES-571</strain>
    </source>
</reference>
<evidence type="ECO:0000256" key="1">
    <source>
        <dbReference type="ARBA" id="ARBA00009841"/>
    </source>
</evidence>
<comment type="caution">
    <text evidence="3">The sequence shown here is derived from an EMBL/GenBank/DDBJ whole genome shotgun (WGS) entry which is preliminary data.</text>
</comment>
<dbReference type="InterPro" id="IPR003750">
    <property type="entry name" value="Put_MeTrfase-C9orf114-like"/>
</dbReference>
<proteinExistence type="inferred from homology"/>
<feature type="compositionally biased region" description="Basic and acidic residues" evidence="2">
    <location>
        <begin position="15"/>
        <end position="29"/>
    </location>
</feature>
<feature type="compositionally biased region" description="Low complexity" evidence="2">
    <location>
        <begin position="30"/>
        <end position="39"/>
    </location>
</feature>
<feature type="region of interest" description="Disordered" evidence="2">
    <location>
        <begin position="1"/>
        <end position="48"/>
    </location>
</feature>
<evidence type="ECO:0000313" key="4">
    <source>
        <dbReference type="Proteomes" id="UP000236333"/>
    </source>
</evidence>
<dbReference type="InterPro" id="IPR029028">
    <property type="entry name" value="Alpha/beta_knot_MTases"/>
</dbReference>
<sequence length="385" mass="40730">MGGDRGKKQKKAKRQHEAHIGTEQAKADAPDAAMAADDSAGGDEAGPSGRKWTLSIALPGTLLDNPLSLEFAVFAAGQVARAAAAFQVDEVVVYDDSPAATAYPAGQPVTGATVSGGTAMLARILQFLDTPPHLRPSLHDVRTVPELRLAAALPTLSPPHHARPSNTWMPYREGVVLKSEAGAGSYVDVGMDRMVWLEHELPQSTRLTVHLGDAEPVTRFMAAYSETMIVGKVVSPSEPRERLGLYWGYTVRIALGLQRVFKDAAVSRAGSYDLTIGSSPSAAPTDPGSLVMPRFKHALVVFGGGGGSASAPAAGPSSTAGACAGGDLEELVRRVPDWEHKMPQDVFNLYINTTPHLGTLRLRADDAVPIALSYLISPILKYGKQ</sequence>
<dbReference type="SUPFAM" id="SSF50249">
    <property type="entry name" value="Nucleic acid-binding proteins"/>
    <property type="match status" value="1"/>
</dbReference>
<comment type="similarity">
    <text evidence="1">Belongs to the class IV-like SAM-binding methyltransferase superfamily.</text>
</comment>
<dbReference type="InterPro" id="IPR012340">
    <property type="entry name" value="NA-bd_OB-fold"/>
</dbReference>
<protein>
    <submittedName>
        <fullName evidence="3">Uncharacterized protein</fullName>
    </submittedName>
</protein>
<dbReference type="PANTHER" id="PTHR12150:SF13">
    <property type="entry name" value="METHYLTRANSFERASE C9ORF114-RELATED"/>
    <property type="match status" value="1"/>
</dbReference>
<dbReference type="Pfam" id="PF02598">
    <property type="entry name" value="Methyltrn_RNA_3"/>
    <property type="match status" value="1"/>
</dbReference>
<evidence type="ECO:0000313" key="3">
    <source>
        <dbReference type="EMBL" id="PNH05465.1"/>
    </source>
</evidence>
<accession>A0A2J7ZYW6</accession>
<dbReference type="EMBL" id="PGGS01000303">
    <property type="protein sequence ID" value="PNH05465.1"/>
    <property type="molecule type" value="Genomic_DNA"/>
</dbReference>
<dbReference type="CDD" id="cd18086">
    <property type="entry name" value="HsC9orf114-like"/>
    <property type="match status" value="1"/>
</dbReference>
<dbReference type="OrthoDB" id="361029at2759"/>
<gene>
    <name evidence="3" type="ORF">TSOC_008303</name>
</gene>